<dbReference type="EMBL" id="PVZG01000012">
    <property type="protein sequence ID" value="PRY25733.1"/>
    <property type="molecule type" value="Genomic_DNA"/>
</dbReference>
<dbReference type="Proteomes" id="UP000239209">
    <property type="component" value="Unassembled WGS sequence"/>
</dbReference>
<sequence length="292" mass="31663">MDGTPQAGPVRWVRDDDGVLTVTFDHPGRVGNRMNQGFHDGLSAVLDELERDGARGVVLTSAKRSFFSGDDVFEDEVPDEELARAYQLQRPIKANLRRLERLGVPVAAALVGSALGGGFEIALSTHHRVGLDAPHVVYGLPEVTWRILPACGGLVRSVRALGVTRAFTRVLAPGEHLSAATAAEIGLVDELAPTREAVLSAARRWVLGQERPYRQRWERPGYEIPGGLPEQTDADGLLRDVDPARLTLLSGPSADAVRTIYRVARESVRLDLDAALDLETEKFEALLAAARG</sequence>
<dbReference type="Gene3D" id="3.90.226.10">
    <property type="entry name" value="2-enoyl-CoA Hydratase, Chain A, domain 1"/>
    <property type="match status" value="1"/>
</dbReference>
<gene>
    <name evidence="1" type="ORF">CLV70_11299</name>
</gene>
<protein>
    <submittedName>
        <fullName evidence="1">Enoyl-CoA hydratase/carnithine racemase</fullName>
    </submittedName>
</protein>
<dbReference type="Pfam" id="PF00378">
    <property type="entry name" value="ECH_1"/>
    <property type="match status" value="1"/>
</dbReference>
<dbReference type="InterPro" id="IPR001753">
    <property type="entry name" value="Enoyl-CoA_hydra/iso"/>
</dbReference>
<dbReference type="CDD" id="cd06558">
    <property type="entry name" value="crotonase-like"/>
    <property type="match status" value="1"/>
</dbReference>
<dbReference type="OrthoDB" id="3229174at2"/>
<organism evidence="1 2">
    <name type="scientific">Pseudosporangium ferrugineum</name>
    <dbReference type="NCBI Taxonomy" id="439699"/>
    <lineage>
        <taxon>Bacteria</taxon>
        <taxon>Bacillati</taxon>
        <taxon>Actinomycetota</taxon>
        <taxon>Actinomycetes</taxon>
        <taxon>Micromonosporales</taxon>
        <taxon>Micromonosporaceae</taxon>
        <taxon>Pseudosporangium</taxon>
    </lineage>
</organism>
<dbReference type="RefSeq" id="WP_146164142.1">
    <property type="nucleotide sequence ID" value="NZ_PVZG01000012.1"/>
</dbReference>
<dbReference type="PANTHER" id="PTHR43612">
    <property type="entry name" value="TRIFUNCTIONAL ENZYME SUBUNIT ALPHA"/>
    <property type="match status" value="1"/>
</dbReference>
<accession>A0A2T0RXG6</accession>
<name>A0A2T0RXG6_9ACTN</name>
<dbReference type="InterPro" id="IPR050136">
    <property type="entry name" value="FA_oxidation_alpha_subunit"/>
</dbReference>
<evidence type="ECO:0000313" key="2">
    <source>
        <dbReference type="Proteomes" id="UP000239209"/>
    </source>
</evidence>
<dbReference type="GO" id="GO:0016509">
    <property type="term" value="F:long-chain (3S)-3-hydroxyacyl-CoA dehydrogenase (NAD+) activity"/>
    <property type="evidence" value="ECO:0007669"/>
    <property type="project" value="TreeGrafter"/>
</dbReference>
<dbReference type="SUPFAM" id="SSF52096">
    <property type="entry name" value="ClpP/crotonase"/>
    <property type="match status" value="1"/>
</dbReference>
<dbReference type="GO" id="GO:0006635">
    <property type="term" value="P:fatty acid beta-oxidation"/>
    <property type="evidence" value="ECO:0007669"/>
    <property type="project" value="TreeGrafter"/>
</dbReference>
<evidence type="ECO:0000313" key="1">
    <source>
        <dbReference type="EMBL" id="PRY25733.1"/>
    </source>
</evidence>
<reference evidence="1 2" key="1">
    <citation type="submission" date="2018-03" db="EMBL/GenBank/DDBJ databases">
        <title>Genomic Encyclopedia of Archaeal and Bacterial Type Strains, Phase II (KMG-II): from individual species to whole genera.</title>
        <authorList>
            <person name="Goeker M."/>
        </authorList>
    </citation>
    <scope>NUCLEOTIDE SEQUENCE [LARGE SCALE GENOMIC DNA]</scope>
    <source>
        <strain evidence="1 2">DSM 45348</strain>
    </source>
</reference>
<proteinExistence type="predicted"/>
<comment type="caution">
    <text evidence="1">The sequence shown here is derived from an EMBL/GenBank/DDBJ whole genome shotgun (WGS) entry which is preliminary data.</text>
</comment>
<keyword evidence="2" id="KW-1185">Reference proteome</keyword>
<dbReference type="InterPro" id="IPR029045">
    <property type="entry name" value="ClpP/crotonase-like_dom_sf"/>
</dbReference>
<dbReference type="GO" id="GO:0004300">
    <property type="term" value="F:enoyl-CoA hydratase activity"/>
    <property type="evidence" value="ECO:0007669"/>
    <property type="project" value="TreeGrafter"/>
</dbReference>
<dbReference type="AlphaFoldDB" id="A0A2T0RXG6"/>
<dbReference type="PANTHER" id="PTHR43612:SF3">
    <property type="entry name" value="TRIFUNCTIONAL ENZYME SUBUNIT ALPHA, MITOCHONDRIAL"/>
    <property type="match status" value="1"/>
</dbReference>